<evidence type="ECO:0000259" key="6">
    <source>
        <dbReference type="Pfam" id="PF03636"/>
    </source>
</evidence>
<keyword evidence="8" id="KW-1185">Reference proteome</keyword>
<feature type="binding site" evidence="3">
    <location>
        <begin position="359"/>
        <end position="360"/>
    </location>
    <ligand>
        <name>substrate</name>
    </ligand>
</feature>
<comment type="caution">
    <text evidence="7">The sequence shown here is derived from an EMBL/GenBank/DDBJ whole genome shotgun (WGS) entry which is preliminary data.</text>
</comment>
<feature type="domain" description="Glycoside hydrolase family 65 N-terminal" evidence="6">
    <location>
        <begin position="14"/>
        <end position="267"/>
    </location>
</feature>
<gene>
    <name evidence="7" type="ORF">ICJ84_07475</name>
</gene>
<protein>
    <submittedName>
        <fullName evidence="7">Glycoside hydrolase family 65 protein</fullName>
    </submittedName>
</protein>
<feature type="domain" description="Glycoside hydrolase family 65 C-terminal" evidence="5">
    <location>
        <begin position="699"/>
        <end position="757"/>
    </location>
</feature>
<dbReference type="InterPro" id="IPR005195">
    <property type="entry name" value="Glyco_hydro_65_M"/>
</dbReference>
<dbReference type="Gene3D" id="2.60.420.10">
    <property type="entry name" value="Maltose phosphorylase, domain 3"/>
    <property type="match status" value="1"/>
</dbReference>
<reference evidence="7" key="2">
    <citation type="submission" date="2020-09" db="EMBL/GenBank/DDBJ databases">
        <authorList>
            <person name="Wu Z."/>
        </authorList>
    </citation>
    <scope>NUCLEOTIDE SEQUENCE</scope>
    <source>
        <strain evidence="7">SC17</strain>
    </source>
</reference>
<dbReference type="RefSeq" id="WP_188215748.1">
    <property type="nucleotide sequence ID" value="NZ_BAABGH010000010.1"/>
</dbReference>
<comment type="similarity">
    <text evidence="1">Belongs to the glycosyl hydrolase 65 family.</text>
</comment>
<dbReference type="Proteomes" id="UP000602057">
    <property type="component" value="Unassembled WGS sequence"/>
</dbReference>
<dbReference type="AlphaFoldDB" id="A0A8J6Q543"/>
<evidence type="ECO:0000259" key="5">
    <source>
        <dbReference type="Pfam" id="PF03633"/>
    </source>
</evidence>
<name>A0A8J6Q543_9FLAO</name>
<feature type="domain" description="Glycoside hydrolase family 65 central catalytic" evidence="4">
    <location>
        <begin position="324"/>
        <end position="690"/>
    </location>
</feature>
<dbReference type="GO" id="GO:0005975">
    <property type="term" value="P:carbohydrate metabolic process"/>
    <property type="evidence" value="ECO:0007669"/>
    <property type="project" value="InterPro"/>
</dbReference>
<dbReference type="NCBIfam" id="NF010380">
    <property type="entry name" value="PRK13807.1"/>
    <property type="match status" value="1"/>
</dbReference>
<reference evidence="7" key="1">
    <citation type="journal article" date="2013" name="Int. J. Syst. Evol. Microbiol.">
        <title>Aestuariibaculum suncheonense gen. nov., sp. nov., a marine bacterium of the family Flavobacteriaceae isolated from a tidal flat and emended descriptions of the genera Gaetbulibacter and Tamlana.</title>
        <authorList>
            <person name="Jeong S.H."/>
            <person name="Park M.S."/>
            <person name="Jin H.M."/>
            <person name="Lee K."/>
            <person name="Park W."/>
            <person name="Jeon C.O."/>
        </authorList>
    </citation>
    <scope>NUCLEOTIDE SEQUENCE</scope>
    <source>
        <strain evidence="7">SC17</strain>
    </source>
</reference>
<sequence>MNQDYIKPDQWSIIEEGFDASRVKSSESLFSIGNGAMGQRANFEEQYSGSTFQGSYIAGVYYPDKTRVGWWKNGYPEYFAKVLNAPNWIGINVKVNDEALDLSNCKAVEEFRRELNMKEGWLSRSFKATLQNDVQVTVKTKRFLSLDLDEVGAIRYEITPLNTDATITFSPYLDAGITNEDTNWDDKFWDVSKVSHEHTRAFIEAKTMKTDFHTCTFMESQVFVNDVFVAVNPEIETTSNTIVFSYSKDIKAGETYKIEKFGGYTVDRNHEKSQLVSASIEVLSKAKDLGFLGLLEKQMQAWANIWDMADITIDGDVKAQQGIRFNIFQLNQTYLGKDSRLNIGPKGFTGEKYGGSTYWDTEAYCIPFYMATKNQSVARSLLEYRYNHLERAIENAGKLGFTNGAALYPMVTMNGEECHNEWEITFEEIHRNGAIAFAIYNYYRYTNDYSYIPEKGLEVLIGIARFWQQRASFSTDKNKYVILGVTGPNEYENNVNNNWYTNYLAQWCIHYAIESINKVKSEYYSDYSRIMNKTKLSASEIEEWQQVADNMYFPYSEKHQVFLQQDGFLDKDLVTVADLDQSQRPINQKWSWDRILRSPYIKQADVLQGFYFFEDQFTQEDLERHFDFYEPFTVHESSLSPCVHSIQAAKLDRMEQAYTFYLRTSRLDLDDYNKEVHEGLHITSMAGTWMSIVEGFGGMRIVENMLSFTPKIPKQWEGYSFKINFRNQILKVYVTQQETTFELEGNTELQILVNGKLQVIASKKIENVSE</sequence>
<dbReference type="InterPro" id="IPR011013">
    <property type="entry name" value="Gal_mutarotase_sf_dom"/>
</dbReference>
<evidence type="ECO:0000256" key="2">
    <source>
        <dbReference type="PIRSR" id="PIRSR036289-50"/>
    </source>
</evidence>
<feature type="active site" description="Proton donor" evidence="2">
    <location>
        <position position="490"/>
    </location>
</feature>
<dbReference type="GO" id="GO:0016757">
    <property type="term" value="F:glycosyltransferase activity"/>
    <property type="evidence" value="ECO:0007669"/>
    <property type="project" value="UniProtKB-ARBA"/>
</dbReference>
<dbReference type="InterPro" id="IPR005196">
    <property type="entry name" value="Glyco_hydro_65_N"/>
</dbReference>
<evidence type="ECO:0000256" key="3">
    <source>
        <dbReference type="PIRSR" id="PIRSR036289-51"/>
    </source>
</evidence>
<dbReference type="SUPFAM" id="SSF48208">
    <property type="entry name" value="Six-hairpin glycosidases"/>
    <property type="match status" value="1"/>
</dbReference>
<dbReference type="Pfam" id="PF03632">
    <property type="entry name" value="Glyco_hydro_65m"/>
    <property type="match status" value="1"/>
</dbReference>
<proteinExistence type="inferred from homology"/>
<dbReference type="Gene3D" id="2.70.98.40">
    <property type="entry name" value="Glycoside hydrolase, family 65, N-terminal domain"/>
    <property type="match status" value="1"/>
</dbReference>
<evidence type="ECO:0000259" key="4">
    <source>
        <dbReference type="Pfam" id="PF03632"/>
    </source>
</evidence>
<evidence type="ECO:0000313" key="8">
    <source>
        <dbReference type="Proteomes" id="UP000602057"/>
    </source>
</evidence>
<accession>A0A8J6Q543</accession>
<dbReference type="PANTHER" id="PTHR11051">
    <property type="entry name" value="GLYCOSYL HYDROLASE-RELATED"/>
    <property type="match status" value="1"/>
</dbReference>
<organism evidence="7 8">
    <name type="scientific">Aestuariibaculum suncheonense</name>
    <dbReference type="NCBI Taxonomy" id="1028745"/>
    <lineage>
        <taxon>Bacteria</taxon>
        <taxon>Pseudomonadati</taxon>
        <taxon>Bacteroidota</taxon>
        <taxon>Flavobacteriia</taxon>
        <taxon>Flavobacteriales</taxon>
        <taxon>Flavobacteriaceae</taxon>
    </lineage>
</organism>
<dbReference type="PIRSF" id="PIRSF036289">
    <property type="entry name" value="Glycosyl_hydrolase_malt_phosph"/>
    <property type="match status" value="1"/>
</dbReference>
<evidence type="ECO:0000313" key="7">
    <source>
        <dbReference type="EMBL" id="MBD0835268.1"/>
    </source>
</evidence>
<dbReference type="InterPro" id="IPR012341">
    <property type="entry name" value="6hp_glycosidase-like_sf"/>
</dbReference>
<dbReference type="GO" id="GO:0030246">
    <property type="term" value="F:carbohydrate binding"/>
    <property type="evidence" value="ECO:0007669"/>
    <property type="project" value="InterPro"/>
</dbReference>
<feature type="binding site" evidence="3">
    <location>
        <begin position="602"/>
        <end position="603"/>
    </location>
    <ligand>
        <name>substrate</name>
    </ligand>
</feature>
<evidence type="ECO:0000256" key="1">
    <source>
        <dbReference type="ARBA" id="ARBA00006768"/>
    </source>
</evidence>
<dbReference type="InterPro" id="IPR017045">
    <property type="entry name" value="Malt_Pase/Glycosyl_Hdrlase"/>
</dbReference>
<keyword evidence="7" id="KW-0378">Hydrolase</keyword>
<dbReference type="EMBL" id="JACVXC010000002">
    <property type="protein sequence ID" value="MBD0835268.1"/>
    <property type="molecule type" value="Genomic_DNA"/>
</dbReference>
<dbReference type="InterPro" id="IPR037018">
    <property type="entry name" value="GH65_N"/>
</dbReference>
<dbReference type="Pfam" id="PF03633">
    <property type="entry name" value="Glyco_hydro_65C"/>
    <property type="match status" value="1"/>
</dbReference>
<dbReference type="SUPFAM" id="SSF74650">
    <property type="entry name" value="Galactose mutarotase-like"/>
    <property type="match status" value="1"/>
</dbReference>
<dbReference type="InterPro" id="IPR008928">
    <property type="entry name" value="6-hairpin_glycosidase_sf"/>
</dbReference>
<dbReference type="GO" id="GO:0004553">
    <property type="term" value="F:hydrolase activity, hydrolyzing O-glycosyl compounds"/>
    <property type="evidence" value="ECO:0007669"/>
    <property type="project" value="TreeGrafter"/>
</dbReference>
<dbReference type="InterPro" id="IPR005194">
    <property type="entry name" value="Glyco_hydro_65_C"/>
</dbReference>
<dbReference type="Gene3D" id="1.50.10.10">
    <property type="match status" value="1"/>
</dbReference>
<dbReference type="Pfam" id="PF03636">
    <property type="entry name" value="Glyco_hydro_65N"/>
    <property type="match status" value="1"/>
</dbReference>
<dbReference type="PANTHER" id="PTHR11051:SF14">
    <property type="entry name" value="MALTOSE PHOSPHORYLASE"/>
    <property type="match status" value="1"/>
</dbReference>